<sequence>MNHESQGIIVGVEGQVAEVEFGGAAPHFHDVLILADNPSVKMEVYASSCISRYFCIVFSSSAALTRGERVINTGMPLSVPVGRAVLGRVIDAFGEPLDGKPFPADVERAPAHRIEYRAEEILTHREILETGIKIIDFFCPLLKGGKIGLLGGAGVGKTVLLTELLHNIVFMRREEETVSVFAGIGERTREGHELVEILNAQGAIANASVVFGPMGMHPAVRMLAGHTAAALVEYFRDVMKRNVLFFIDNVFRFAQAGNELSMIMRIVPSEDGYQPTLTSEVASLHERLVSTPSGAVSTIEAVYVPNDDILDQAVQSVFGHLDSVVVLSRDVYQQNLLPAIDPPASYSSALSPEIAGELHYQTVREVQELFKKAGALERVVSLVGESELSQEDRTLYHRSKKIRNFMTQNLFVIEEQSGKPGQYVPLKTTIEDVDQIMAGKFDAVPEEKFLYIGSVKELKL</sequence>
<dbReference type="InterPro" id="IPR024034">
    <property type="entry name" value="ATPase_F1/V1_b/a_C"/>
</dbReference>
<keyword evidence="10" id="KW-0066">ATP synthesis</keyword>
<keyword evidence="4" id="KW-0547">Nucleotide-binding</keyword>
<comment type="similarity">
    <text evidence="2">Belongs to the ATPase alpha/beta chains family.</text>
</comment>
<evidence type="ECO:0000259" key="12">
    <source>
        <dbReference type="Pfam" id="PF22919"/>
    </source>
</evidence>
<evidence type="ECO:0000256" key="3">
    <source>
        <dbReference type="ARBA" id="ARBA00022448"/>
    </source>
</evidence>
<proteinExistence type="inferred from homology"/>
<protein>
    <recommendedName>
        <fullName evidence="15">F0F1 ATP synthase subunit beta</fullName>
    </recommendedName>
</protein>
<dbReference type="PANTHER" id="PTHR15184:SF71">
    <property type="entry name" value="ATP SYNTHASE SUBUNIT BETA, MITOCHONDRIAL"/>
    <property type="match status" value="1"/>
</dbReference>
<dbReference type="GO" id="GO:0045259">
    <property type="term" value="C:proton-transporting ATP synthase complex"/>
    <property type="evidence" value="ECO:0007669"/>
    <property type="project" value="UniProtKB-KW"/>
</dbReference>
<evidence type="ECO:0000256" key="1">
    <source>
        <dbReference type="ARBA" id="ARBA00004370"/>
    </source>
</evidence>
<dbReference type="InterPro" id="IPR000194">
    <property type="entry name" value="ATPase_F1/V1/A1_a/bsu_nucl-bd"/>
</dbReference>
<evidence type="ECO:0008006" key="15">
    <source>
        <dbReference type="Google" id="ProtNLM"/>
    </source>
</evidence>
<evidence type="ECO:0000313" key="13">
    <source>
        <dbReference type="EMBL" id="OHA00366.1"/>
    </source>
</evidence>
<dbReference type="GO" id="GO:0005524">
    <property type="term" value="F:ATP binding"/>
    <property type="evidence" value="ECO:0007669"/>
    <property type="project" value="UniProtKB-KW"/>
</dbReference>
<dbReference type="Gene3D" id="3.40.50.300">
    <property type="entry name" value="P-loop containing nucleotide triphosphate hydrolases"/>
    <property type="match status" value="1"/>
</dbReference>
<feature type="domain" description="ATPase F1/V1/A1 complex alpha/beta subunit nucleotide-binding" evidence="11">
    <location>
        <begin position="131"/>
        <end position="347"/>
    </location>
</feature>
<keyword evidence="6" id="KW-1278">Translocase</keyword>
<dbReference type="Gene3D" id="1.10.1140.10">
    <property type="entry name" value="Bovine Mitochondrial F1-atpase, Atp Synthase Beta Chain, Chain D, domain 3"/>
    <property type="match status" value="1"/>
</dbReference>
<dbReference type="GO" id="GO:0046933">
    <property type="term" value="F:proton-transporting ATP synthase activity, rotational mechanism"/>
    <property type="evidence" value="ECO:0007669"/>
    <property type="project" value="TreeGrafter"/>
</dbReference>
<organism evidence="13 14">
    <name type="scientific">Candidatus Sungbacteria bacterium RIFCSPHIGHO2_02_FULL_47_11</name>
    <dbReference type="NCBI Taxonomy" id="1802270"/>
    <lineage>
        <taxon>Bacteria</taxon>
        <taxon>Candidatus Sungiibacteriota</taxon>
    </lineage>
</organism>
<dbReference type="InterPro" id="IPR050053">
    <property type="entry name" value="ATPase_alpha/beta_chains"/>
</dbReference>
<comment type="caution">
    <text evidence="13">The sequence shown here is derived from an EMBL/GenBank/DDBJ whole genome shotgun (WGS) entry which is preliminary data.</text>
</comment>
<gene>
    <name evidence="13" type="ORF">A3C07_03435</name>
</gene>
<evidence type="ECO:0000256" key="8">
    <source>
        <dbReference type="ARBA" id="ARBA00023136"/>
    </source>
</evidence>
<dbReference type="EMBL" id="MHQI01000017">
    <property type="protein sequence ID" value="OHA00366.1"/>
    <property type="molecule type" value="Genomic_DNA"/>
</dbReference>
<feature type="domain" description="ATP synthase A/B type C-terminal" evidence="12">
    <location>
        <begin position="354"/>
        <end position="436"/>
    </location>
</feature>
<keyword evidence="9" id="KW-0139">CF(1)</keyword>
<dbReference type="STRING" id="1802270.A3C07_03435"/>
<comment type="subcellular location">
    <subcellularLocation>
        <location evidence="1">Membrane</location>
    </subcellularLocation>
</comment>
<evidence type="ECO:0000313" key="14">
    <source>
        <dbReference type="Proteomes" id="UP000179023"/>
    </source>
</evidence>
<dbReference type="SUPFAM" id="SSF50615">
    <property type="entry name" value="N-terminal domain of alpha and beta subunits of F1 ATP synthase"/>
    <property type="match status" value="1"/>
</dbReference>
<keyword evidence="3" id="KW-0813">Transport</keyword>
<dbReference type="Proteomes" id="UP000179023">
    <property type="component" value="Unassembled WGS sequence"/>
</dbReference>
<evidence type="ECO:0000256" key="7">
    <source>
        <dbReference type="ARBA" id="ARBA00023065"/>
    </source>
</evidence>
<evidence type="ECO:0000256" key="4">
    <source>
        <dbReference type="ARBA" id="ARBA00022741"/>
    </source>
</evidence>
<evidence type="ECO:0000256" key="6">
    <source>
        <dbReference type="ARBA" id="ARBA00022967"/>
    </source>
</evidence>
<evidence type="ECO:0000256" key="9">
    <source>
        <dbReference type="ARBA" id="ARBA00023196"/>
    </source>
</evidence>
<dbReference type="AlphaFoldDB" id="A0A1G2KLU9"/>
<keyword evidence="7" id="KW-0406">Ion transport</keyword>
<dbReference type="InterPro" id="IPR055190">
    <property type="entry name" value="ATP-synt_VA_C"/>
</dbReference>
<dbReference type="InterPro" id="IPR036121">
    <property type="entry name" value="ATPase_F1/V1/A1_a/bsu_N_sf"/>
</dbReference>
<evidence type="ECO:0000256" key="10">
    <source>
        <dbReference type="ARBA" id="ARBA00023310"/>
    </source>
</evidence>
<dbReference type="Pfam" id="PF00006">
    <property type="entry name" value="ATP-synt_ab"/>
    <property type="match status" value="1"/>
</dbReference>
<dbReference type="InterPro" id="IPR020003">
    <property type="entry name" value="ATPase_a/bsu_AS"/>
</dbReference>
<dbReference type="Pfam" id="PF22919">
    <property type="entry name" value="ATP-synt_VA_C"/>
    <property type="match status" value="1"/>
</dbReference>
<name>A0A1G2KLU9_9BACT</name>
<dbReference type="PROSITE" id="PS00152">
    <property type="entry name" value="ATPASE_ALPHA_BETA"/>
    <property type="match status" value="1"/>
</dbReference>
<keyword evidence="8" id="KW-0472">Membrane</keyword>
<accession>A0A1G2KLU9</accession>
<keyword evidence="5" id="KW-0067">ATP-binding</keyword>
<dbReference type="SUPFAM" id="SSF52540">
    <property type="entry name" value="P-loop containing nucleoside triphosphate hydrolases"/>
    <property type="match status" value="1"/>
</dbReference>
<evidence type="ECO:0000256" key="2">
    <source>
        <dbReference type="ARBA" id="ARBA00008936"/>
    </source>
</evidence>
<evidence type="ECO:0000259" key="11">
    <source>
        <dbReference type="Pfam" id="PF00006"/>
    </source>
</evidence>
<dbReference type="PANTHER" id="PTHR15184">
    <property type="entry name" value="ATP SYNTHASE"/>
    <property type="match status" value="1"/>
</dbReference>
<dbReference type="InterPro" id="IPR027417">
    <property type="entry name" value="P-loop_NTPase"/>
</dbReference>
<dbReference type="Gene3D" id="2.40.10.170">
    <property type="match status" value="1"/>
</dbReference>
<reference evidence="13 14" key="1">
    <citation type="journal article" date="2016" name="Nat. Commun.">
        <title>Thousands of microbial genomes shed light on interconnected biogeochemical processes in an aquifer system.</title>
        <authorList>
            <person name="Anantharaman K."/>
            <person name="Brown C.T."/>
            <person name="Hug L.A."/>
            <person name="Sharon I."/>
            <person name="Castelle C.J."/>
            <person name="Probst A.J."/>
            <person name="Thomas B.C."/>
            <person name="Singh A."/>
            <person name="Wilkins M.J."/>
            <person name="Karaoz U."/>
            <person name="Brodie E.L."/>
            <person name="Williams K.H."/>
            <person name="Hubbard S.S."/>
            <person name="Banfield J.F."/>
        </authorList>
    </citation>
    <scope>NUCLEOTIDE SEQUENCE [LARGE SCALE GENOMIC DNA]</scope>
</reference>
<dbReference type="SUPFAM" id="SSF47917">
    <property type="entry name" value="C-terminal domain of alpha and beta subunits of F1 ATP synthase"/>
    <property type="match status" value="1"/>
</dbReference>
<evidence type="ECO:0000256" key="5">
    <source>
        <dbReference type="ARBA" id="ARBA00022840"/>
    </source>
</evidence>